<dbReference type="WBParaSite" id="nRc.2.0.1.t31639-RA">
    <property type="protein sequence ID" value="nRc.2.0.1.t31639-RA"/>
    <property type="gene ID" value="nRc.2.0.1.g31639"/>
</dbReference>
<protein>
    <recommendedName>
        <fullName evidence="1">eIF-4F 25 kDa subunit</fullName>
    </recommendedName>
</protein>
<proteinExistence type="inferred from homology"/>
<feature type="compositionally biased region" description="Basic and acidic residues" evidence="3">
    <location>
        <begin position="32"/>
        <end position="41"/>
    </location>
</feature>
<dbReference type="Pfam" id="PF01652">
    <property type="entry name" value="IF4E"/>
    <property type="match status" value="1"/>
</dbReference>
<accession>A0A915K008</accession>
<dbReference type="AlphaFoldDB" id="A0A915K008"/>
<keyword evidence="2" id="KW-0648">Protein biosynthesis</keyword>
<evidence type="ECO:0000256" key="1">
    <source>
        <dbReference type="ARBA" id="ARBA00032656"/>
    </source>
</evidence>
<dbReference type="InterPro" id="IPR019770">
    <property type="entry name" value="TIF_eIF_4E_CS"/>
</dbReference>
<evidence type="ECO:0000313" key="4">
    <source>
        <dbReference type="Proteomes" id="UP000887565"/>
    </source>
</evidence>
<dbReference type="PROSITE" id="PS00813">
    <property type="entry name" value="IF4E"/>
    <property type="match status" value="1"/>
</dbReference>
<keyword evidence="2" id="KW-0396">Initiation factor</keyword>
<dbReference type="GO" id="GO:0003743">
    <property type="term" value="F:translation initiation factor activity"/>
    <property type="evidence" value="ECO:0007669"/>
    <property type="project" value="UniProtKB-KW"/>
</dbReference>
<reference evidence="5" key="1">
    <citation type="submission" date="2022-11" db="UniProtKB">
        <authorList>
            <consortium name="WormBaseParasite"/>
        </authorList>
    </citation>
    <scope>IDENTIFICATION</scope>
</reference>
<dbReference type="InterPro" id="IPR001040">
    <property type="entry name" value="TIF_eIF_4E"/>
</dbReference>
<evidence type="ECO:0000256" key="2">
    <source>
        <dbReference type="RuleBase" id="RU004374"/>
    </source>
</evidence>
<dbReference type="OMA" id="EEFWAIV"/>
<dbReference type="GO" id="GO:0016281">
    <property type="term" value="C:eukaryotic translation initiation factor 4F complex"/>
    <property type="evidence" value="ECO:0007669"/>
    <property type="project" value="TreeGrafter"/>
</dbReference>
<dbReference type="Gene3D" id="3.30.760.10">
    <property type="entry name" value="RNA Cap, Translation Initiation Factor Eif4e"/>
    <property type="match status" value="1"/>
</dbReference>
<dbReference type="PANTHER" id="PTHR11960:SF69">
    <property type="entry name" value="EUKARYOTIC TRANSLATION INITIATION FACTOR 4E-3"/>
    <property type="match status" value="1"/>
</dbReference>
<dbReference type="SUPFAM" id="SSF55418">
    <property type="entry name" value="eIF4e-like"/>
    <property type="match status" value="1"/>
</dbReference>
<name>A0A915K008_ROMCU</name>
<comment type="similarity">
    <text evidence="2">Belongs to the eukaryotic initiation factor 4E family.</text>
</comment>
<sequence>MVNLNQDSPIEKESKQQLSDESAIDSLSPGKTESDPDRENEPNQAVVVDNDADNVAVAPLPPSEFLVKHPLMYTWVLWYCKSEKNKNWEDCLKEVAEFDTVEDFWALYNHIQLASGLPWGSDYYVFKKGIRPMWEDVQNKEGGRWLIVVERNQRQELLDIYWLELLMAVIGEQFDDGSHNICGAVVNIRNKGDKISLWTRDCLNEESNRKIGQIFKAKLGIPNSINYEVHKDTSQKTGSMVRAQLRV</sequence>
<evidence type="ECO:0000313" key="5">
    <source>
        <dbReference type="WBParaSite" id="nRc.2.0.1.t31639-RA"/>
    </source>
</evidence>
<dbReference type="Proteomes" id="UP000887565">
    <property type="component" value="Unplaced"/>
</dbReference>
<dbReference type="PANTHER" id="PTHR11960">
    <property type="entry name" value="EUKARYOTIC TRANSLATION INITIATION FACTOR 4E RELATED"/>
    <property type="match status" value="1"/>
</dbReference>
<feature type="region of interest" description="Disordered" evidence="3">
    <location>
        <begin position="1"/>
        <end position="42"/>
    </location>
</feature>
<dbReference type="InterPro" id="IPR023398">
    <property type="entry name" value="TIF_eIF4e-like"/>
</dbReference>
<keyword evidence="4" id="KW-1185">Reference proteome</keyword>
<keyword evidence="2" id="KW-0694">RNA-binding</keyword>
<organism evidence="4 5">
    <name type="scientific">Romanomermis culicivorax</name>
    <name type="common">Nematode worm</name>
    <dbReference type="NCBI Taxonomy" id="13658"/>
    <lineage>
        <taxon>Eukaryota</taxon>
        <taxon>Metazoa</taxon>
        <taxon>Ecdysozoa</taxon>
        <taxon>Nematoda</taxon>
        <taxon>Enoplea</taxon>
        <taxon>Dorylaimia</taxon>
        <taxon>Mermithida</taxon>
        <taxon>Mermithoidea</taxon>
        <taxon>Mermithidae</taxon>
        <taxon>Romanomermis</taxon>
    </lineage>
</organism>
<dbReference type="GO" id="GO:0000340">
    <property type="term" value="F:RNA 7-methylguanosine cap binding"/>
    <property type="evidence" value="ECO:0007669"/>
    <property type="project" value="TreeGrafter"/>
</dbReference>
<evidence type="ECO:0000256" key="3">
    <source>
        <dbReference type="SAM" id="MobiDB-lite"/>
    </source>
</evidence>